<feature type="compositionally biased region" description="Polar residues" evidence="1">
    <location>
        <begin position="196"/>
        <end position="208"/>
    </location>
</feature>
<sequence>MASKINFGDPSDKDGRQKLIAYYHVRVKTLDEFKKNAACCLKCKVANQLLTQEQGNYWARVAADIDDWVKDMGKYERNETNLSPGSAWTHSLAIQTGQPGVPIVSARVEQVPVEEYCPDLAGDQSSQPQPTSEADQKEGGEELEGVDKEGSDKPEDEKMSSPESENSQEKSSQEPEAEGKKDSQTPDEKDEEGSQESKTQATESTTKPTAIAETDNKNETAEPKKDAKETSQQQPQADDQTSSQQIQASIQANLNASIIAIVPQAPSCYLAQAEASTKMQANSAKFRLNTTAEAKVVASQFCSPVYYVQRRERGGELETKVVYGQGVAVVGKDRVLVAPEQEKRVWQDCGCDPSAKPVQAQDLGKLVSTTEMLQRVEEESINIQAHSQHMSFSSFVDISLQLASVPAVGEQVSWTGNSAHLGRTGRASYGVRFGKQEVETEDGVVASAGEQASSTGTSAQADRTYSTHSEEEQAETMETGINSSSQVSDGSSAEDSDEFCES</sequence>
<evidence type="ECO:0000313" key="2">
    <source>
        <dbReference type="EMBL" id="PFH58988.1"/>
    </source>
</evidence>
<feature type="region of interest" description="Disordered" evidence="1">
    <location>
        <begin position="446"/>
        <end position="502"/>
    </location>
</feature>
<feature type="compositionally biased region" description="Polar residues" evidence="1">
    <location>
        <begin position="450"/>
        <end position="467"/>
    </location>
</feature>
<feature type="compositionally biased region" description="Basic and acidic residues" evidence="1">
    <location>
        <begin position="214"/>
        <end position="229"/>
    </location>
</feature>
<feature type="compositionally biased region" description="Polar residues" evidence="1">
    <location>
        <begin position="479"/>
        <end position="491"/>
    </location>
</feature>
<comment type="caution">
    <text evidence="2">The sequence shown here is derived from an EMBL/GenBank/DDBJ whole genome shotgun (WGS) entry which is preliminary data.</text>
</comment>
<reference evidence="2 3" key="1">
    <citation type="journal article" date="2015" name="BMC Genomics">
        <title>Gene expression during zombie ant biting behavior reflects the complexity underlying fungal parasitic behavioral manipulation.</title>
        <authorList>
            <person name="de Bekker C."/>
            <person name="Ohm R.A."/>
            <person name="Loreto R.G."/>
            <person name="Sebastian A."/>
            <person name="Albert I."/>
            <person name="Merrow M."/>
            <person name="Brachmann A."/>
            <person name="Hughes D.P."/>
        </authorList>
    </citation>
    <scope>NUCLEOTIDE SEQUENCE [LARGE SCALE GENOMIC DNA]</scope>
    <source>
        <strain evidence="2 3">SC16a</strain>
    </source>
</reference>
<feature type="compositionally biased region" description="Polar residues" evidence="1">
    <location>
        <begin position="123"/>
        <end position="133"/>
    </location>
</feature>
<name>A0A2A9PCH5_OPHUN</name>
<organism evidence="2 3">
    <name type="scientific">Ophiocordyceps unilateralis</name>
    <name type="common">Zombie-ant fungus</name>
    <name type="synonym">Torrubia unilateralis</name>
    <dbReference type="NCBI Taxonomy" id="268505"/>
    <lineage>
        <taxon>Eukaryota</taxon>
        <taxon>Fungi</taxon>
        <taxon>Dikarya</taxon>
        <taxon>Ascomycota</taxon>
        <taxon>Pezizomycotina</taxon>
        <taxon>Sordariomycetes</taxon>
        <taxon>Hypocreomycetidae</taxon>
        <taxon>Hypocreales</taxon>
        <taxon>Ophiocordycipitaceae</taxon>
        <taxon>Ophiocordyceps</taxon>
    </lineage>
</organism>
<dbReference type="STRING" id="268505.A0A2A9PCH5"/>
<dbReference type="Proteomes" id="UP000037136">
    <property type="component" value="Unassembled WGS sequence"/>
</dbReference>
<feature type="compositionally biased region" description="Basic and acidic residues" evidence="1">
    <location>
        <begin position="167"/>
        <end position="187"/>
    </location>
</feature>
<feature type="compositionally biased region" description="Basic and acidic residues" evidence="1">
    <location>
        <begin position="134"/>
        <end position="160"/>
    </location>
</feature>
<feature type="compositionally biased region" description="Acidic residues" evidence="1">
    <location>
        <begin position="492"/>
        <end position="502"/>
    </location>
</feature>
<keyword evidence="3" id="KW-1185">Reference proteome</keyword>
<feature type="compositionally biased region" description="Low complexity" evidence="1">
    <location>
        <begin position="236"/>
        <end position="246"/>
    </location>
</feature>
<proteinExistence type="predicted"/>
<dbReference type="EMBL" id="LAZP02000236">
    <property type="protein sequence ID" value="PFH58988.1"/>
    <property type="molecule type" value="Genomic_DNA"/>
</dbReference>
<evidence type="ECO:0000256" key="1">
    <source>
        <dbReference type="SAM" id="MobiDB-lite"/>
    </source>
</evidence>
<evidence type="ECO:0000313" key="3">
    <source>
        <dbReference type="Proteomes" id="UP000037136"/>
    </source>
</evidence>
<accession>A0A2A9PCH5</accession>
<reference evidence="2 3" key="2">
    <citation type="journal article" date="2017" name="Sci. Rep.">
        <title>Ant-infecting Ophiocordyceps genomes reveal a high diversity of potential behavioral manipulation genes and a possible major role for enterotoxins.</title>
        <authorList>
            <person name="de Bekker C."/>
            <person name="Ohm R.A."/>
            <person name="Evans H.C."/>
            <person name="Brachmann A."/>
            <person name="Hughes D.P."/>
        </authorList>
    </citation>
    <scope>NUCLEOTIDE SEQUENCE [LARGE SCALE GENOMIC DNA]</scope>
    <source>
        <strain evidence="2 3">SC16a</strain>
    </source>
</reference>
<feature type="region of interest" description="Disordered" evidence="1">
    <location>
        <begin position="118"/>
        <end position="246"/>
    </location>
</feature>
<gene>
    <name evidence="2" type="ORF">XA68_12940</name>
</gene>
<protein>
    <submittedName>
        <fullName evidence="2">Uncharacterized protein</fullName>
    </submittedName>
</protein>
<dbReference type="AlphaFoldDB" id="A0A2A9PCH5"/>
<dbReference type="OrthoDB" id="4927690at2759"/>